<dbReference type="InterPro" id="IPR031610">
    <property type="entry name" value="TIC110"/>
</dbReference>
<dbReference type="GO" id="GO:0061927">
    <property type="term" value="C:TOC-TIC supercomplex I"/>
    <property type="evidence" value="ECO:0007669"/>
    <property type="project" value="TreeGrafter"/>
</dbReference>
<keyword evidence="2" id="KW-1185">Reference proteome</keyword>
<sequence>MFKFYKKLRQRTQTIKELDEILDLNFQTFGKHPDASRYARGLGAIYLRDGELKNDDLKLLYEYYVSDSLSGGQIEEYKDKKSISLTKMIFIYIDLAAMNQLGSIFGLCEKESKAIIAKSAYELSDKSISVCHTDVGARLADFYYTMLKELSKFMKEVEYSAGG</sequence>
<dbReference type="Pfam" id="PF16940">
    <property type="entry name" value="Tic110"/>
    <property type="match status" value="1"/>
</dbReference>
<organism evidence="1 2">
    <name type="scientific">Heracleum sosnowskyi</name>
    <dbReference type="NCBI Taxonomy" id="360622"/>
    <lineage>
        <taxon>Eukaryota</taxon>
        <taxon>Viridiplantae</taxon>
        <taxon>Streptophyta</taxon>
        <taxon>Embryophyta</taxon>
        <taxon>Tracheophyta</taxon>
        <taxon>Spermatophyta</taxon>
        <taxon>Magnoliopsida</taxon>
        <taxon>eudicotyledons</taxon>
        <taxon>Gunneridae</taxon>
        <taxon>Pentapetalae</taxon>
        <taxon>asterids</taxon>
        <taxon>campanulids</taxon>
        <taxon>Apiales</taxon>
        <taxon>Apiaceae</taxon>
        <taxon>Apioideae</taxon>
        <taxon>apioid superclade</taxon>
        <taxon>Tordylieae</taxon>
        <taxon>Tordyliinae</taxon>
        <taxon>Heracleum</taxon>
    </lineage>
</organism>
<comment type="caution">
    <text evidence="1">The sequence shown here is derived from an EMBL/GenBank/DDBJ whole genome shotgun (WGS) entry which is preliminary data.</text>
</comment>
<dbReference type="Proteomes" id="UP001237642">
    <property type="component" value="Unassembled WGS sequence"/>
</dbReference>
<evidence type="ECO:0000313" key="1">
    <source>
        <dbReference type="EMBL" id="KAK1370044.1"/>
    </source>
</evidence>
<reference evidence="1" key="1">
    <citation type="submission" date="2023-02" db="EMBL/GenBank/DDBJ databases">
        <title>Genome of toxic invasive species Heracleum sosnowskyi carries increased number of genes despite the absence of recent whole-genome duplications.</title>
        <authorList>
            <person name="Schelkunov M."/>
            <person name="Shtratnikova V."/>
            <person name="Makarenko M."/>
            <person name="Klepikova A."/>
            <person name="Omelchenko D."/>
            <person name="Novikova G."/>
            <person name="Obukhova E."/>
            <person name="Bogdanov V."/>
            <person name="Penin A."/>
            <person name="Logacheva M."/>
        </authorList>
    </citation>
    <scope>NUCLEOTIDE SEQUENCE</scope>
    <source>
        <strain evidence="1">Hsosn_3</strain>
        <tissue evidence="1">Leaf</tissue>
    </source>
</reference>
<evidence type="ECO:0000313" key="2">
    <source>
        <dbReference type="Proteomes" id="UP001237642"/>
    </source>
</evidence>
<dbReference type="PANTHER" id="PTHR34935">
    <property type="entry name" value="PROTEIN TIC110, CHLOROPLASTIC"/>
    <property type="match status" value="1"/>
</dbReference>
<proteinExistence type="predicted"/>
<gene>
    <name evidence="1" type="ORF">POM88_036136</name>
</gene>
<dbReference type="GO" id="GO:0045037">
    <property type="term" value="P:protein import into chloroplast stroma"/>
    <property type="evidence" value="ECO:0007669"/>
    <property type="project" value="TreeGrafter"/>
</dbReference>
<accession>A0AAD8HMS9</accession>
<dbReference type="EMBL" id="JAUIZM010000008">
    <property type="protein sequence ID" value="KAK1370044.1"/>
    <property type="molecule type" value="Genomic_DNA"/>
</dbReference>
<dbReference type="PANTHER" id="PTHR34935:SF3">
    <property type="entry name" value="PROTEIN TIC110, CHLOROPLASTIC"/>
    <property type="match status" value="1"/>
</dbReference>
<name>A0AAD8HMS9_9APIA</name>
<protein>
    <submittedName>
        <fullName evidence="1">Uncharacterized protein</fullName>
    </submittedName>
</protein>
<dbReference type="AlphaFoldDB" id="A0AAD8HMS9"/>
<reference evidence="1" key="2">
    <citation type="submission" date="2023-05" db="EMBL/GenBank/DDBJ databases">
        <authorList>
            <person name="Schelkunov M.I."/>
        </authorList>
    </citation>
    <scope>NUCLEOTIDE SEQUENCE</scope>
    <source>
        <strain evidence="1">Hsosn_3</strain>
        <tissue evidence="1">Leaf</tissue>
    </source>
</reference>